<evidence type="ECO:0000313" key="2">
    <source>
        <dbReference type="Proteomes" id="UP000298438"/>
    </source>
</evidence>
<proteinExistence type="predicted"/>
<evidence type="ECO:0000313" key="1">
    <source>
        <dbReference type="EMBL" id="TFW15412.1"/>
    </source>
</evidence>
<dbReference type="Gene3D" id="3.40.50.300">
    <property type="entry name" value="P-loop containing nucleotide triphosphate hydrolases"/>
    <property type="match status" value="1"/>
</dbReference>
<keyword evidence="1" id="KW-0547">Nucleotide-binding</keyword>
<dbReference type="Proteomes" id="UP000298438">
    <property type="component" value="Unassembled WGS sequence"/>
</dbReference>
<dbReference type="RefSeq" id="WP_135208657.1">
    <property type="nucleotide sequence ID" value="NZ_SPVF01000234.1"/>
</dbReference>
<keyword evidence="2" id="KW-1185">Reference proteome</keyword>
<reference evidence="1 2" key="1">
    <citation type="submission" date="2019-03" db="EMBL/GenBank/DDBJ databases">
        <title>Draft Genome Sequence of Massilia arenosa sp. nov., a Novel Massilia Species Isolated from a Sandy-loam Maize Soil.</title>
        <authorList>
            <person name="Raths R."/>
            <person name="Peta V."/>
            <person name="Bucking H."/>
        </authorList>
    </citation>
    <scope>NUCLEOTIDE SEQUENCE [LARGE SCALE GENOMIC DNA]</scope>
    <source>
        <strain evidence="1 2">MC02</strain>
    </source>
</reference>
<protein>
    <submittedName>
        <fullName evidence="1">ATP-binding protein</fullName>
    </submittedName>
</protein>
<dbReference type="Pfam" id="PF13671">
    <property type="entry name" value="AAA_33"/>
    <property type="match status" value="1"/>
</dbReference>
<organism evidence="1 2">
    <name type="scientific">Zemynaea arenosa</name>
    <dbReference type="NCBI Taxonomy" id="2561931"/>
    <lineage>
        <taxon>Bacteria</taxon>
        <taxon>Pseudomonadati</taxon>
        <taxon>Pseudomonadota</taxon>
        <taxon>Betaproteobacteria</taxon>
        <taxon>Burkholderiales</taxon>
        <taxon>Oxalobacteraceae</taxon>
        <taxon>Telluria group</taxon>
        <taxon>Zemynaea</taxon>
    </lineage>
</organism>
<dbReference type="SUPFAM" id="SSF52540">
    <property type="entry name" value="P-loop containing nucleoside triphosphate hydrolases"/>
    <property type="match status" value="1"/>
</dbReference>
<name>A0A4Y9S285_9BURK</name>
<gene>
    <name evidence="1" type="ORF">E4L96_18325</name>
</gene>
<dbReference type="EMBL" id="SPVF01000234">
    <property type="protein sequence ID" value="TFW15412.1"/>
    <property type="molecule type" value="Genomic_DNA"/>
</dbReference>
<dbReference type="InterPro" id="IPR027417">
    <property type="entry name" value="P-loop_NTPase"/>
</dbReference>
<dbReference type="OrthoDB" id="531205at2"/>
<dbReference type="GO" id="GO:0005524">
    <property type="term" value="F:ATP binding"/>
    <property type="evidence" value="ECO:0007669"/>
    <property type="project" value="UniProtKB-KW"/>
</dbReference>
<dbReference type="AlphaFoldDB" id="A0A4Y9S285"/>
<keyword evidence="1" id="KW-0067">ATP-binding</keyword>
<accession>A0A4Y9S285</accession>
<comment type="caution">
    <text evidence="1">The sequence shown here is derived from an EMBL/GenBank/DDBJ whole genome shotgun (WGS) entry which is preliminary data.</text>
</comment>
<sequence>MPHIHLIEGPVGAGKSTYARALSEQEHAPRLILDQWMTALFAPDRPSTDTLAWYIARKERCVQQIWRVAQDILATGSGVVLELGLIQRRDRARLYGWVDQSGHTLTVHVLDADREVRRERVRQRNRDKGDTFAVEVPDHFFEMASDTWEAPDEHECRERDVRFLRSDGA</sequence>